<proteinExistence type="predicted"/>
<dbReference type="Proteomes" id="UP001310890">
    <property type="component" value="Unassembled WGS sequence"/>
</dbReference>
<dbReference type="EMBL" id="JAVRRL010000136">
    <property type="protein sequence ID" value="KAK5107172.1"/>
    <property type="molecule type" value="Genomic_DNA"/>
</dbReference>
<sequence length="155" mass="17386">MATWLGWKIVDAFWWKSGSDVLEQAGFSSHPKLGVLRPDCSIFETATSFAILNYPTDVLDFVREGQVTMHRKDLARLSDHTIHFKDGTSIDTDASIASTGWAFGPAINFTDTNLHSALGIPSLNHTREQESFWTSLDEKADTQIFITWPKLAQLK</sequence>
<gene>
    <name evidence="1" type="ORF">LTR62_001666</name>
</gene>
<organism evidence="1 2">
    <name type="scientific">Meristemomyces frigidus</name>
    <dbReference type="NCBI Taxonomy" id="1508187"/>
    <lineage>
        <taxon>Eukaryota</taxon>
        <taxon>Fungi</taxon>
        <taxon>Dikarya</taxon>
        <taxon>Ascomycota</taxon>
        <taxon>Pezizomycotina</taxon>
        <taxon>Dothideomycetes</taxon>
        <taxon>Dothideomycetidae</taxon>
        <taxon>Mycosphaerellales</taxon>
        <taxon>Teratosphaeriaceae</taxon>
        <taxon>Meristemomyces</taxon>
    </lineage>
</organism>
<comment type="caution">
    <text evidence="1">The sequence shown here is derived from an EMBL/GenBank/DDBJ whole genome shotgun (WGS) entry which is preliminary data.</text>
</comment>
<reference evidence="1" key="1">
    <citation type="submission" date="2023-08" db="EMBL/GenBank/DDBJ databases">
        <title>Black Yeasts Isolated from many extreme environments.</title>
        <authorList>
            <person name="Coleine C."/>
            <person name="Stajich J.E."/>
            <person name="Selbmann L."/>
        </authorList>
    </citation>
    <scope>NUCLEOTIDE SEQUENCE</scope>
    <source>
        <strain evidence="1">CCFEE 5401</strain>
    </source>
</reference>
<dbReference type="AlphaFoldDB" id="A0AAN7YBI1"/>
<protein>
    <submittedName>
        <fullName evidence="1">Uncharacterized protein</fullName>
    </submittedName>
</protein>
<name>A0AAN7YBI1_9PEZI</name>
<evidence type="ECO:0000313" key="2">
    <source>
        <dbReference type="Proteomes" id="UP001310890"/>
    </source>
</evidence>
<evidence type="ECO:0000313" key="1">
    <source>
        <dbReference type="EMBL" id="KAK5107172.1"/>
    </source>
</evidence>
<accession>A0AAN7YBI1</accession>